<dbReference type="RefSeq" id="WP_165261652.1">
    <property type="nucleotide sequence ID" value="NZ_JAAKZY010000065.1"/>
</dbReference>
<proteinExistence type="predicted"/>
<keyword evidence="3" id="KW-1185">Reference proteome</keyword>
<dbReference type="InterPro" id="IPR050767">
    <property type="entry name" value="Sel1_AlgK"/>
</dbReference>
<dbReference type="GO" id="GO:0036503">
    <property type="term" value="P:ERAD pathway"/>
    <property type="evidence" value="ECO:0007669"/>
    <property type="project" value="TreeGrafter"/>
</dbReference>
<name>A0A6G4V8A4_9ACTN</name>
<accession>A0A6G4V8A4</accession>
<dbReference type="PANTHER" id="PTHR11102:SF147">
    <property type="entry name" value="SEL1L ADAPTOR SUBUNIT OF ERAD E3 UBIQUITIN LIGASE"/>
    <property type="match status" value="1"/>
</dbReference>
<feature type="region of interest" description="Disordered" evidence="1">
    <location>
        <begin position="1"/>
        <end position="21"/>
    </location>
</feature>
<dbReference type="InterPro" id="IPR011990">
    <property type="entry name" value="TPR-like_helical_dom_sf"/>
</dbReference>
<dbReference type="PANTHER" id="PTHR11102">
    <property type="entry name" value="SEL-1-LIKE PROTEIN"/>
    <property type="match status" value="1"/>
</dbReference>
<dbReference type="EMBL" id="JAAKZY010000065">
    <property type="protein sequence ID" value="NGO10067.1"/>
    <property type="molecule type" value="Genomic_DNA"/>
</dbReference>
<reference evidence="2 3" key="1">
    <citation type="submission" date="2020-02" db="EMBL/GenBank/DDBJ databases">
        <title>Whole-genome analyses of novel actinobacteria.</title>
        <authorList>
            <person name="Sahin N."/>
            <person name="Gencbay T."/>
        </authorList>
    </citation>
    <scope>NUCLEOTIDE SEQUENCE [LARGE SCALE GENOMIC DNA]</scope>
    <source>
        <strain evidence="2 3">HC44</strain>
    </source>
</reference>
<evidence type="ECO:0000313" key="2">
    <source>
        <dbReference type="EMBL" id="NGO10067.1"/>
    </source>
</evidence>
<dbReference type="Gene3D" id="1.25.40.10">
    <property type="entry name" value="Tetratricopeptide repeat domain"/>
    <property type="match status" value="3"/>
</dbReference>
<evidence type="ECO:0000256" key="1">
    <source>
        <dbReference type="SAM" id="MobiDB-lite"/>
    </source>
</evidence>
<gene>
    <name evidence="2" type="ORF">G5C60_21350</name>
</gene>
<dbReference type="AlphaFoldDB" id="A0A6G4V8A4"/>
<protein>
    <submittedName>
        <fullName evidence="2">Transcriptional regulator</fullName>
    </submittedName>
</protein>
<dbReference type="SUPFAM" id="SSF81901">
    <property type="entry name" value="HCP-like"/>
    <property type="match status" value="3"/>
</dbReference>
<sequence>MSHDNPRGRRSSQRRVERPRVAPRALADLKELLYRLYTEAGAPTLEHIATLIADDDALPGCPSKDTVQRIISSPELPPRCHDAVAVAGVLAREAGWDVADAMSMVSKAWTEAHLEDPLGSPVEKLEPLSLEVHRAITLGNCESLPDLPALPAYVERDHDRRLRDIVDSAVAGASRMVTLVGGSSTGKTRACWEAVRRLPKGWRVWHPYDPTRPVAALEGIARVGPRTVIWLNEAQYYLLTPDSDDAERIAAGLRTALHERHRGPVLVLAALWPQHWERLTTRPAADRADPYAQQRELLTGVGEQLTLPTAFSEADLKAAQDKSVHDPRLRQALDGATGGEITQFLAGVPELLARYHAAPPGASALIKAAMDYRRLGHSLALPLGLLEHAADDYFTDREFHELGGDWLDAALDYCAAPCKGVPGPLVPMRRRTRERDATPVYRLADYLEQHGRVTRHTFCPPASFWEAAADHVGRSEDRHALADAARQRGRYRHAADLYAPLAEQGDTAAMVKLARLRQTAGAPQEAEALYRTAAEAGDPAALVELARAHLVEGDLHQAERLARDAAEAGDATALLELARAQELADEPHTAEHLARTAAPYSTDALLELARLRQRSRDFSAVERLARAAVDAGDNYAYTLLALMRQLTGDSREAERLARTAADHGDTSALIELAETRELAGDTVGAEDLARTAADAGNIAALIELAEIRGQSGDLDEAERLYWDVAKRGESHALVELAELLLLAGNPEEAEHLARTAAAGMDTAALAFLTRIMERDGYPDEAEGLARTAADAGDTSALLDLARKRAGNRPRDAERLARAAIEAAIEAGDSYALAFLARLRERHNDPEGAEHMARAAAGAGDIQALVELSRVREQKGDLKAAERLARIAADAGDLRALTDLAHRLEQTEASPWTRFRHYGLDPDGRIADPW</sequence>
<dbReference type="Proteomes" id="UP000472335">
    <property type="component" value="Unassembled WGS sequence"/>
</dbReference>
<dbReference type="InterPro" id="IPR006597">
    <property type="entry name" value="Sel1-like"/>
</dbReference>
<comment type="caution">
    <text evidence="2">The sequence shown here is derived from an EMBL/GenBank/DDBJ whole genome shotgun (WGS) entry which is preliminary data.</text>
</comment>
<organism evidence="2 3">
    <name type="scientific">Streptomyces scabichelini</name>
    <dbReference type="NCBI Taxonomy" id="2711217"/>
    <lineage>
        <taxon>Bacteria</taxon>
        <taxon>Bacillati</taxon>
        <taxon>Actinomycetota</taxon>
        <taxon>Actinomycetes</taxon>
        <taxon>Kitasatosporales</taxon>
        <taxon>Streptomycetaceae</taxon>
        <taxon>Streptomyces</taxon>
    </lineage>
</organism>
<dbReference type="SMART" id="SM00671">
    <property type="entry name" value="SEL1"/>
    <property type="match status" value="5"/>
</dbReference>
<evidence type="ECO:0000313" key="3">
    <source>
        <dbReference type="Proteomes" id="UP000472335"/>
    </source>
</evidence>